<protein>
    <submittedName>
        <fullName evidence="1">Uncharacterized protein</fullName>
    </submittedName>
</protein>
<name>A0A9W7XAG7_9POAL</name>
<dbReference type="Proteomes" id="UP001164776">
    <property type="component" value="Unassembled WGS sequence"/>
</dbReference>
<dbReference type="AlphaFoldDB" id="A0A9W7XAG7"/>
<accession>A0A9W7XAG7</accession>
<sequence>MILPSVSTNGTDLILVDESMHATVLICAGGINSERGEDRSCRGWNHRSRRAGSLACALGCIHRSGMHAGCGGAVAVAASETDPVQRVSRRPSAFRLQSISLSAGRAGRSR</sequence>
<organism evidence="1 2">
    <name type="scientific">Paspalum vaginatum</name>
    <name type="common">seashore paspalum</name>
    <dbReference type="NCBI Taxonomy" id="158149"/>
    <lineage>
        <taxon>Eukaryota</taxon>
        <taxon>Viridiplantae</taxon>
        <taxon>Streptophyta</taxon>
        <taxon>Embryophyta</taxon>
        <taxon>Tracheophyta</taxon>
        <taxon>Spermatophyta</taxon>
        <taxon>Magnoliopsida</taxon>
        <taxon>Liliopsida</taxon>
        <taxon>Poales</taxon>
        <taxon>Poaceae</taxon>
        <taxon>PACMAD clade</taxon>
        <taxon>Panicoideae</taxon>
        <taxon>Andropogonodae</taxon>
        <taxon>Paspaleae</taxon>
        <taxon>Paspalinae</taxon>
        <taxon>Paspalum</taxon>
    </lineage>
</organism>
<proteinExistence type="predicted"/>
<evidence type="ECO:0000313" key="2">
    <source>
        <dbReference type="Proteomes" id="UP001164776"/>
    </source>
</evidence>
<dbReference type="EMBL" id="MU629820">
    <property type="protein sequence ID" value="KAJ1255062.1"/>
    <property type="molecule type" value="Genomic_DNA"/>
</dbReference>
<reference evidence="1 2" key="1">
    <citation type="submission" date="2022-10" db="EMBL/GenBank/DDBJ databases">
        <title>WGS assembly of Paspalum vaginatum 540-79.</title>
        <authorList>
            <person name="Sun G."/>
            <person name="Wase N."/>
            <person name="Shu S."/>
            <person name="Jenkins J."/>
            <person name="Zhou B."/>
            <person name="Torres-Rodriguez J."/>
            <person name="Chen C."/>
            <person name="Sandor L."/>
            <person name="Plott C."/>
            <person name="Yoshinga Y."/>
            <person name="Daum C."/>
            <person name="Qi P."/>
            <person name="Barry K."/>
            <person name="Lipzen A."/>
            <person name="Berry L."/>
            <person name="Pedersen C."/>
            <person name="Gottilla T."/>
            <person name="Foltz A."/>
            <person name="Yu H."/>
            <person name="O'Malley R."/>
            <person name="Zhang C."/>
            <person name="Devos K."/>
            <person name="Sigmon B."/>
            <person name="Yu B."/>
            <person name="Obata T."/>
            <person name="Schmutz J."/>
            <person name="Schnable J."/>
        </authorList>
    </citation>
    <scope>NUCLEOTIDE SEQUENCE [LARGE SCALE GENOMIC DNA]</scope>
    <source>
        <strain evidence="2">cv. 540-79</strain>
    </source>
</reference>
<evidence type="ECO:0000313" key="1">
    <source>
        <dbReference type="EMBL" id="KAJ1255062.1"/>
    </source>
</evidence>
<gene>
    <name evidence="1" type="ORF">BS78_K294400</name>
</gene>
<comment type="caution">
    <text evidence="1">The sequence shown here is derived from an EMBL/GenBank/DDBJ whole genome shotgun (WGS) entry which is preliminary data.</text>
</comment>
<keyword evidence="2" id="KW-1185">Reference proteome</keyword>